<reference evidence="1" key="1">
    <citation type="submission" date="2023-03" db="UniProtKB">
        <authorList>
            <consortium name="EnsemblPlants"/>
        </authorList>
    </citation>
    <scope>IDENTIFICATION</scope>
</reference>
<name>A0A9I9EF82_CUCME</name>
<accession>A0A9I9EF82</accession>
<dbReference type="AlphaFoldDB" id="A0A9I9EF82"/>
<protein>
    <submittedName>
        <fullName evidence="1">Uncharacterized protein</fullName>
    </submittedName>
</protein>
<dbReference type="Gramene" id="MELO3C032909.2.1">
    <property type="protein sequence ID" value="MELO3C032909.2.1"/>
    <property type="gene ID" value="MELO3C032909.2"/>
</dbReference>
<dbReference type="EnsemblPlants" id="MELO3C032909.2.1">
    <property type="protein sequence ID" value="MELO3C032909.2.1"/>
    <property type="gene ID" value="MELO3C032909.2"/>
</dbReference>
<sequence length="179" mass="19342">IIGGSTGNSEARTYQVQTKLQPKVNHQSCFYLCLLTIHVHHGLSSIFPLCLLLSISLWPSAAFDRGRYLKITGFTLPAAMAGQTIFSTSLTMTALFSGDRFRKPAAVYMIHIYVRCKQIDQTVQATSGRLAASFNETPSGIGSSCPAGAATFSAYPPPARIAHTCATDARVVPYPKKDN</sequence>
<proteinExistence type="predicted"/>
<organism evidence="1">
    <name type="scientific">Cucumis melo</name>
    <name type="common">Muskmelon</name>
    <dbReference type="NCBI Taxonomy" id="3656"/>
    <lineage>
        <taxon>Eukaryota</taxon>
        <taxon>Viridiplantae</taxon>
        <taxon>Streptophyta</taxon>
        <taxon>Embryophyta</taxon>
        <taxon>Tracheophyta</taxon>
        <taxon>Spermatophyta</taxon>
        <taxon>Magnoliopsida</taxon>
        <taxon>eudicotyledons</taxon>
        <taxon>Gunneridae</taxon>
        <taxon>Pentapetalae</taxon>
        <taxon>rosids</taxon>
        <taxon>fabids</taxon>
        <taxon>Cucurbitales</taxon>
        <taxon>Cucurbitaceae</taxon>
        <taxon>Benincaseae</taxon>
        <taxon>Cucumis</taxon>
    </lineage>
</organism>
<evidence type="ECO:0000313" key="1">
    <source>
        <dbReference type="EnsemblPlants" id="MELO3C032909.2.1"/>
    </source>
</evidence>